<evidence type="ECO:0000256" key="1">
    <source>
        <dbReference type="ARBA" id="ARBA00022857"/>
    </source>
</evidence>
<name>A0A834GHJ5_RHOSS</name>
<dbReference type="Gene3D" id="3.40.50.720">
    <property type="entry name" value="NAD(P)-binding Rossmann-like Domain"/>
    <property type="match status" value="1"/>
</dbReference>
<accession>A0A834GHJ5</accession>
<dbReference type="InterPro" id="IPR036291">
    <property type="entry name" value="NAD(P)-bd_dom_sf"/>
</dbReference>
<organism evidence="3 4">
    <name type="scientific">Rhododendron simsii</name>
    <name type="common">Sims's rhododendron</name>
    <dbReference type="NCBI Taxonomy" id="118357"/>
    <lineage>
        <taxon>Eukaryota</taxon>
        <taxon>Viridiplantae</taxon>
        <taxon>Streptophyta</taxon>
        <taxon>Embryophyta</taxon>
        <taxon>Tracheophyta</taxon>
        <taxon>Spermatophyta</taxon>
        <taxon>Magnoliopsida</taxon>
        <taxon>eudicotyledons</taxon>
        <taxon>Gunneridae</taxon>
        <taxon>Pentapetalae</taxon>
        <taxon>asterids</taxon>
        <taxon>Ericales</taxon>
        <taxon>Ericaceae</taxon>
        <taxon>Ericoideae</taxon>
        <taxon>Rhodoreae</taxon>
        <taxon>Rhododendron</taxon>
    </lineage>
</organism>
<dbReference type="InterPro" id="IPR050425">
    <property type="entry name" value="NAD(P)_dehydrat-like"/>
</dbReference>
<dbReference type="Proteomes" id="UP000626092">
    <property type="component" value="Unassembled WGS sequence"/>
</dbReference>
<dbReference type="PANTHER" id="PTHR10366">
    <property type="entry name" value="NAD DEPENDENT EPIMERASE/DEHYDRATASE"/>
    <property type="match status" value="1"/>
</dbReference>
<keyword evidence="2" id="KW-0560">Oxidoreductase</keyword>
<evidence type="ECO:0000256" key="2">
    <source>
        <dbReference type="ARBA" id="ARBA00023002"/>
    </source>
</evidence>
<comment type="caution">
    <text evidence="3">The sequence shown here is derived from an EMBL/GenBank/DDBJ whole genome shotgun (WGS) entry which is preliminary data.</text>
</comment>
<evidence type="ECO:0000313" key="3">
    <source>
        <dbReference type="EMBL" id="KAF7134488.1"/>
    </source>
</evidence>
<evidence type="ECO:0000313" key="4">
    <source>
        <dbReference type="Proteomes" id="UP000626092"/>
    </source>
</evidence>
<keyword evidence="1" id="KW-0521">NADP</keyword>
<dbReference type="GO" id="GO:0016616">
    <property type="term" value="F:oxidoreductase activity, acting on the CH-OH group of donors, NAD or NADP as acceptor"/>
    <property type="evidence" value="ECO:0007669"/>
    <property type="project" value="TreeGrafter"/>
</dbReference>
<protein>
    <recommendedName>
        <fullName evidence="5">3-beta hydroxysteroid dehydrogenase/isomerase domain-containing protein</fullName>
    </recommendedName>
</protein>
<dbReference type="AlphaFoldDB" id="A0A834GHJ5"/>
<sequence>MSGAGKVVCVTGGVGLHSIMDSEAVARPWLLSKAPFAASHRWMTQRQLTAVLHRSSMLGDPKKMDHLLSLHGAKERLQLFEANLMEEGSFDSVLDGCEGVFPTASPVFSRIQQSTGFAYPYSILQDELIKPAVKGTQNVLGSCAKIPSVERVVLTSSIASVAFNSRPRNPDVVIDEMWFSDPVYCEESKVRKCSDILYFPF</sequence>
<gene>
    <name evidence="3" type="ORF">RHSIM_Rhsim08G0182000</name>
</gene>
<dbReference type="SUPFAM" id="SSF51735">
    <property type="entry name" value="NAD(P)-binding Rossmann-fold domains"/>
    <property type="match status" value="1"/>
</dbReference>
<proteinExistence type="predicted"/>
<dbReference type="EMBL" id="WJXA01000008">
    <property type="protein sequence ID" value="KAF7134488.1"/>
    <property type="molecule type" value="Genomic_DNA"/>
</dbReference>
<keyword evidence="4" id="KW-1185">Reference proteome</keyword>
<dbReference type="PANTHER" id="PTHR10366:SF852">
    <property type="entry name" value="CINNAMOYL-COA REDUCTASE CAD2"/>
    <property type="match status" value="1"/>
</dbReference>
<dbReference type="OrthoDB" id="2735536at2759"/>
<reference evidence="3" key="1">
    <citation type="submission" date="2019-11" db="EMBL/GenBank/DDBJ databases">
        <authorList>
            <person name="Liu Y."/>
            <person name="Hou J."/>
            <person name="Li T.-Q."/>
            <person name="Guan C.-H."/>
            <person name="Wu X."/>
            <person name="Wu H.-Z."/>
            <person name="Ling F."/>
            <person name="Zhang R."/>
            <person name="Shi X.-G."/>
            <person name="Ren J.-P."/>
            <person name="Chen E.-F."/>
            <person name="Sun J.-M."/>
        </authorList>
    </citation>
    <scope>NUCLEOTIDE SEQUENCE</scope>
    <source>
        <strain evidence="3">Adult_tree_wgs_1</strain>
        <tissue evidence="3">Leaves</tissue>
    </source>
</reference>
<evidence type="ECO:0008006" key="5">
    <source>
        <dbReference type="Google" id="ProtNLM"/>
    </source>
</evidence>